<evidence type="ECO:0000256" key="4">
    <source>
        <dbReference type="ARBA" id="ARBA00022692"/>
    </source>
</evidence>
<evidence type="ECO:0000256" key="3">
    <source>
        <dbReference type="ARBA" id="ARBA00022448"/>
    </source>
</evidence>
<evidence type="ECO:0000313" key="9">
    <source>
        <dbReference type="EMBL" id="UNI16016.1"/>
    </source>
</evidence>
<feature type="transmembrane region" description="Helical" evidence="8">
    <location>
        <begin position="374"/>
        <end position="393"/>
    </location>
</feature>
<feature type="transmembrane region" description="Helical" evidence="8">
    <location>
        <begin position="191"/>
        <end position="209"/>
    </location>
</feature>
<feature type="transmembrane region" description="Helical" evidence="8">
    <location>
        <begin position="318"/>
        <end position="336"/>
    </location>
</feature>
<evidence type="ECO:0000256" key="2">
    <source>
        <dbReference type="ARBA" id="ARBA00007467"/>
    </source>
</evidence>
<name>A0A9Q8QB51_9HYPO</name>
<protein>
    <recommendedName>
        <fullName evidence="8">Protein BTN</fullName>
    </recommendedName>
</protein>
<dbReference type="Pfam" id="PF02487">
    <property type="entry name" value="CLN3"/>
    <property type="match status" value="1"/>
</dbReference>
<dbReference type="InterPro" id="IPR003492">
    <property type="entry name" value="Battenin_disease_Cln3"/>
</dbReference>
<dbReference type="PIRSF" id="PIRSF015974">
    <property type="entry name" value="CLN3_BTN1"/>
    <property type="match status" value="1"/>
</dbReference>
<dbReference type="GO" id="GO:0005774">
    <property type="term" value="C:vacuolar membrane"/>
    <property type="evidence" value="ECO:0007669"/>
    <property type="project" value="UniProtKB-SubCell"/>
</dbReference>
<dbReference type="RefSeq" id="XP_047839497.1">
    <property type="nucleotide sequence ID" value="XM_047983526.1"/>
</dbReference>
<evidence type="ECO:0000256" key="8">
    <source>
        <dbReference type="RuleBase" id="RU361113"/>
    </source>
</evidence>
<feature type="transmembrane region" description="Helical" evidence="8">
    <location>
        <begin position="125"/>
        <end position="146"/>
    </location>
</feature>
<evidence type="ECO:0000313" key="10">
    <source>
        <dbReference type="Proteomes" id="UP000829364"/>
    </source>
</evidence>
<dbReference type="GO" id="GO:0006865">
    <property type="term" value="P:amino acid transport"/>
    <property type="evidence" value="ECO:0007669"/>
    <property type="project" value="UniProtKB-KW"/>
</dbReference>
<accession>A0A9Q8QB51</accession>
<feature type="transmembrane region" description="Helical" evidence="8">
    <location>
        <begin position="100"/>
        <end position="119"/>
    </location>
</feature>
<dbReference type="PANTHER" id="PTHR10981:SF0">
    <property type="entry name" value="BATTENIN"/>
    <property type="match status" value="1"/>
</dbReference>
<comment type="similarity">
    <text evidence="2 8">Belongs to the battenin family.</text>
</comment>
<dbReference type="OrthoDB" id="5965864at2759"/>
<dbReference type="Proteomes" id="UP000829364">
    <property type="component" value="Chromosome 2"/>
</dbReference>
<dbReference type="GeneID" id="72064455"/>
<dbReference type="Gene3D" id="1.20.1250.20">
    <property type="entry name" value="MFS general substrate transporter like domains"/>
    <property type="match status" value="1"/>
</dbReference>
<reference evidence="9" key="1">
    <citation type="submission" date="2021-11" db="EMBL/GenBank/DDBJ databases">
        <title>Purpureocillium_takamizusanense_genome.</title>
        <authorList>
            <person name="Nguyen N.-H."/>
        </authorList>
    </citation>
    <scope>NUCLEOTIDE SEQUENCE</scope>
    <source>
        <strain evidence="9">PT3</strain>
    </source>
</reference>
<keyword evidence="4 8" id="KW-0812">Transmembrane</keyword>
<dbReference type="EMBL" id="CP086355">
    <property type="protein sequence ID" value="UNI16016.1"/>
    <property type="molecule type" value="Genomic_DNA"/>
</dbReference>
<dbReference type="GO" id="GO:0012505">
    <property type="term" value="C:endomembrane system"/>
    <property type="evidence" value="ECO:0007669"/>
    <property type="project" value="UniProtKB-SubCell"/>
</dbReference>
<keyword evidence="3" id="KW-0813">Transport</keyword>
<keyword evidence="10" id="KW-1185">Reference proteome</keyword>
<dbReference type="InterPro" id="IPR036259">
    <property type="entry name" value="MFS_trans_sf"/>
</dbReference>
<gene>
    <name evidence="9" type="primary">BTN1</name>
    <name evidence="9" type="ORF">JDV02_002494</name>
</gene>
<keyword evidence="5" id="KW-0029">Amino-acid transport</keyword>
<sequence>MTNRSPSASGLLPMPGAPSSSWAAYSARMAALARHPDTKVLIAFWLLGLINNVLYVIILSAAQDLVGTLPKGIVLLADVVPSFFVKLIAPYFIHRVPYRVRVLVFIALSAAGMLMVALTPPSRSVAVKMVGVVLASLSSGGGELSFLGLSHYYGHVSLVGWGSGTGAAGLVGAGLYVVLTEWWRLGVRDSLLFSACLPAIMFVSFFWILPHDPMQRGPGHKDYETVPDDDLAQDEVDEMAPGAASSALLAPGLSSTHAAYSAHAAHQSSLRKNLKRARALFVPYMAPLLLVYVAEYTINQGVAPTLLFPVDQSPFRELRGFYPFYGFLYQLGVFISRSSTPFLRIHRLYIPSFLQIGNLVLLTLHALYYFIPSVYIIFVIIFWEGLLGGAVYVNCFAEIMENVPAEEREFSLSATTVSDSAGICIAGLVGIVMETSLCDYQVAHGRDWCRQIKVRHD</sequence>
<evidence type="ECO:0000256" key="6">
    <source>
        <dbReference type="ARBA" id="ARBA00022989"/>
    </source>
</evidence>
<dbReference type="PRINTS" id="PR01315">
    <property type="entry name" value="BATTENIN"/>
</dbReference>
<organism evidence="9 10">
    <name type="scientific">Purpureocillium takamizusanense</name>
    <dbReference type="NCBI Taxonomy" id="2060973"/>
    <lineage>
        <taxon>Eukaryota</taxon>
        <taxon>Fungi</taxon>
        <taxon>Dikarya</taxon>
        <taxon>Ascomycota</taxon>
        <taxon>Pezizomycotina</taxon>
        <taxon>Sordariomycetes</taxon>
        <taxon>Hypocreomycetidae</taxon>
        <taxon>Hypocreales</taxon>
        <taxon>Ophiocordycipitaceae</taxon>
        <taxon>Purpureocillium</taxon>
    </lineage>
</organism>
<feature type="transmembrane region" description="Helical" evidence="8">
    <location>
        <begin position="158"/>
        <end position="179"/>
    </location>
</feature>
<dbReference type="PANTHER" id="PTHR10981">
    <property type="entry name" value="BATTENIN"/>
    <property type="match status" value="1"/>
</dbReference>
<feature type="transmembrane region" description="Helical" evidence="8">
    <location>
        <begin position="40"/>
        <end position="61"/>
    </location>
</feature>
<keyword evidence="6 8" id="KW-1133">Transmembrane helix</keyword>
<feature type="transmembrane region" description="Helical" evidence="8">
    <location>
        <begin position="348"/>
        <end position="368"/>
    </location>
</feature>
<proteinExistence type="inferred from homology"/>
<dbReference type="SUPFAM" id="SSF103473">
    <property type="entry name" value="MFS general substrate transporter"/>
    <property type="match status" value="1"/>
</dbReference>
<evidence type="ECO:0000256" key="7">
    <source>
        <dbReference type="ARBA" id="ARBA00023136"/>
    </source>
</evidence>
<comment type="subcellular location">
    <subcellularLocation>
        <location evidence="1">Endomembrane system</location>
        <topology evidence="1">Multi-pass membrane protein</topology>
    </subcellularLocation>
    <subcellularLocation>
        <location evidence="8">Vacuole membrane</location>
        <topology evidence="8">Multi-pass membrane protein</topology>
    </subcellularLocation>
</comment>
<dbReference type="GO" id="GO:0051453">
    <property type="term" value="P:regulation of intracellular pH"/>
    <property type="evidence" value="ECO:0007669"/>
    <property type="project" value="TreeGrafter"/>
</dbReference>
<evidence type="ECO:0000256" key="5">
    <source>
        <dbReference type="ARBA" id="ARBA00022970"/>
    </source>
</evidence>
<feature type="transmembrane region" description="Helical" evidence="8">
    <location>
        <begin position="279"/>
        <end position="298"/>
    </location>
</feature>
<dbReference type="KEGG" id="ptkz:JDV02_002494"/>
<keyword evidence="8" id="KW-0926">Vacuole</keyword>
<evidence type="ECO:0000256" key="1">
    <source>
        <dbReference type="ARBA" id="ARBA00004127"/>
    </source>
</evidence>
<dbReference type="AlphaFoldDB" id="A0A9Q8QB51"/>
<feature type="transmembrane region" description="Helical" evidence="8">
    <location>
        <begin position="73"/>
        <end position="93"/>
    </location>
</feature>
<dbReference type="InterPro" id="IPR018460">
    <property type="entry name" value="Battenin_disease_Cln3_subgr"/>
</dbReference>
<keyword evidence="7 8" id="KW-0472">Membrane</keyword>